<evidence type="ECO:0000313" key="9">
    <source>
        <dbReference type="EMBL" id="SSX32897.1"/>
    </source>
</evidence>
<accession>A0A336MX93</accession>
<name>A0A336MX93_CULSO</name>
<dbReference type="PROSITE" id="PS00027">
    <property type="entry name" value="HOMEOBOX_1"/>
    <property type="match status" value="1"/>
</dbReference>
<organism evidence="9">
    <name type="scientific">Culicoides sonorensis</name>
    <name type="common">Biting midge</name>
    <dbReference type="NCBI Taxonomy" id="179676"/>
    <lineage>
        <taxon>Eukaryota</taxon>
        <taxon>Metazoa</taxon>
        <taxon>Ecdysozoa</taxon>
        <taxon>Arthropoda</taxon>
        <taxon>Hexapoda</taxon>
        <taxon>Insecta</taxon>
        <taxon>Pterygota</taxon>
        <taxon>Neoptera</taxon>
        <taxon>Endopterygota</taxon>
        <taxon>Diptera</taxon>
        <taxon>Nematocera</taxon>
        <taxon>Chironomoidea</taxon>
        <taxon>Ceratopogonidae</taxon>
        <taxon>Ceratopogoninae</taxon>
        <taxon>Culicoides</taxon>
        <taxon>Monoculicoides</taxon>
    </lineage>
</organism>
<dbReference type="Gene3D" id="1.10.10.60">
    <property type="entry name" value="Homeodomain-like"/>
    <property type="match status" value="1"/>
</dbReference>
<keyword evidence="2 5" id="KW-0238">DNA-binding</keyword>
<dbReference type="GO" id="GO:0000978">
    <property type="term" value="F:RNA polymerase II cis-regulatory region sequence-specific DNA binding"/>
    <property type="evidence" value="ECO:0007669"/>
    <property type="project" value="TreeGrafter"/>
</dbReference>
<evidence type="ECO:0000256" key="2">
    <source>
        <dbReference type="ARBA" id="ARBA00023125"/>
    </source>
</evidence>
<feature type="DNA-binding region" description="Homeobox" evidence="5">
    <location>
        <begin position="147"/>
        <end position="206"/>
    </location>
</feature>
<dbReference type="InterPro" id="IPR050877">
    <property type="entry name" value="EMX-VAX-Noto_Homeobox_TFs"/>
</dbReference>
<evidence type="ECO:0000256" key="5">
    <source>
        <dbReference type="PROSITE-ProRule" id="PRU00108"/>
    </source>
</evidence>
<evidence type="ECO:0000256" key="6">
    <source>
        <dbReference type="RuleBase" id="RU000682"/>
    </source>
</evidence>
<feature type="compositionally biased region" description="Polar residues" evidence="7">
    <location>
        <begin position="114"/>
        <end position="129"/>
    </location>
</feature>
<reference evidence="9" key="1">
    <citation type="submission" date="2018-07" db="EMBL/GenBank/DDBJ databases">
        <authorList>
            <person name="Quirk P.G."/>
            <person name="Krulwich T.A."/>
        </authorList>
    </citation>
    <scope>NUCLEOTIDE SEQUENCE</scope>
</reference>
<dbReference type="SUPFAM" id="SSF46689">
    <property type="entry name" value="Homeodomain-like"/>
    <property type="match status" value="1"/>
</dbReference>
<dbReference type="PRINTS" id="PR00024">
    <property type="entry name" value="HOMEOBOX"/>
</dbReference>
<feature type="domain" description="Homeobox" evidence="8">
    <location>
        <begin position="145"/>
        <end position="205"/>
    </location>
</feature>
<evidence type="ECO:0000259" key="8">
    <source>
        <dbReference type="PROSITE" id="PS50071"/>
    </source>
</evidence>
<dbReference type="InterPro" id="IPR017970">
    <property type="entry name" value="Homeobox_CS"/>
</dbReference>
<dbReference type="GO" id="GO:0005634">
    <property type="term" value="C:nucleus"/>
    <property type="evidence" value="ECO:0007669"/>
    <property type="project" value="UniProtKB-SubCell"/>
</dbReference>
<evidence type="ECO:0000256" key="1">
    <source>
        <dbReference type="ARBA" id="ARBA00004123"/>
    </source>
</evidence>
<dbReference type="PANTHER" id="PTHR24339">
    <property type="entry name" value="HOMEOBOX PROTEIN EMX-RELATED"/>
    <property type="match status" value="1"/>
</dbReference>
<gene>
    <name evidence="9" type="primary">CSON005595</name>
</gene>
<sequence>MASSHLTSNTPMIKNPFSIENLLAKPYKNMDFVTLTKENIQKFNDYQNNNNNNNHENYSIEIQNEIENKKNNTNVSNLEKEENSIEMISKTEVMMKNNGIKFDFGPRMHHNHTPDSSCTEENMDMTSDSALDDSNEIDALSPNDDRKKRPRTAFSAAQIKALEGEFERGKYLSVAKRTALAKQLHLTETQIKIWFQNRRTKWKRKYTSDVETIASHYYSQLGIGFARPMVVGDRLWVFSQPPGAPPTPVQSVLLNNPAPIIPPPARTPVDMFNATRNALLSRGQSQFLNRAPYGPRCFPPTATKSLGFTGNPAFYHSQHSLIPSNELPISNKYGMHSQSTFVAASTSDSGIKELERVFGNPEAVVSNGVNSISSEGNNFLHENSEDLELEDRRSNKSCEINCEDLDDEDDVVDL</sequence>
<dbReference type="CDD" id="cd00086">
    <property type="entry name" value="homeodomain"/>
    <property type="match status" value="1"/>
</dbReference>
<dbReference type="GO" id="GO:0007420">
    <property type="term" value="P:brain development"/>
    <property type="evidence" value="ECO:0007669"/>
    <property type="project" value="TreeGrafter"/>
</dbReference>
<comment type="subcellular location">
    <subcellularLocation>
        <location evidence="1 5 6">Nucleus</location>
    </subcellularLocation>
</comment>
<keyword evidence="3 5" id="KW-0371">Homeobox</keyword>
<dbReference type="GO" id="GO:0030182">
    <property type="term" value="P:neuron differentiation"/>
    <property type="evidence" value="ECO:0007669"/>
    <property type="project" value="TreeGrafter"/>
</dbReference>
<dbReference type="InterPro" id="IPR009057">
    <property type="entry name" value="Homeodomain-like_sf"/>
</dbReference>
<dbReference type="VEuPathDB" id="VectorBase:CSON005595"/>
<dbReference type="SMART" id="SM00389">
    <property type="entry name" value="HOX"/>
    <property type="match status" value="1"/>
</dbReference>
<dbReference type="PANTHER" id="PTHR24339:SF30">
    <property type="entry name" value="LATERAL MUSCLES SCARCER, ISOFORM B"/>
    <property type="match status" value="1"/>
</dbReference>
<evidence type="ECO:0000256" key="3">
    <source>
        <dbReference type="ARBA" id="ARBA00023155"/>
    </source>
</evidence>
<dbReference type="PROSITE" id="PS50071">
    <property type="entry name" value="HOMEOBOX_2"/>
    <property type="match status" value="1"/>
</dbReference>
<dbReference type="InterPro" id="IPR020479">
    <property type="entry name" value="HD_metazoa"/>
</dbReference>
<dbReference type="EMBL" id="UFQT01002194">
    <property type="protein sequence ID" value="SSX32897.1"/>
    <property type="molecule type" value="Genomic_DNA"/>
</dbReference>
<protein>
    <submittedName>
        <fullName evidence="9">CSON005595 protein</fullName>
    </submittedName>
</protein>
<dbReference type="InterPro" id="IPR001356">
    <property type="entry name" value="HD"/>
</dbReference>
<feature type="region of interest" description="Disordered" evidence="7">
    <location>
        <begin position="105"/>
        <end position="150"/>
    </location>
</feature>
<dbReference type="Pfam" id="PF00046">
    <property type="entry name" value="Homeodomain"/>
    <property type="match status" value="1"/>
</dbReference>
<keyword evidence="4 5" id="KW-0539">Nucleus</keyword>
<proteinExistence type="predicted"/>
<dbReference type="AlphaFoldDB" id="A0A336MX93"/>
<evidence type="ECO:0000256" key="4">
    <source>
        <dbReference type="ARBA" id="ARBA00023242"/>
    </source>
</evidence>
<evidence type="ECO:0000256" key="7">
    <source>
        <dbReference type="SAM" id="MobiDB-lite"/>
    </source>
</evidence>
<dbReference type="GO" id="GO:0000981">
    <property type="term" value="F:DNA-binding transcription factor activity, RNA polymerase II-specific"/>
    <property type="evidence" value="ECO:0007669"/>
    <property type="project" value="InterPro"/>
</dbReference>